<dbReference type="GO" id="GO:0003964">
    <property type="term" value="F:RNA-directed DNA polymerase activity"/>
    <property type="evidence" value="ECO:0007669"/>
    <property type="project" value="TreeGrafter"/>
</dbReference>
<dbReference type="InterPro" id="IPR043502">
    <property type="entry name" value="DNA/RNA_pol_sf"/>
</dbReference>
<proteinExistence type="predicted"/>
<feature type="non-terminal residue" evidence="2">
    <location>
        <position position="1"/>
    </location>
</feature>
<dbReference type="InterPro" id="IPR000477">
    <property type="entry name" value="RT_dom"/>
</dbReference>
<dbReference type="GO" id="GO:0006315">
    <property type="term" value="P:homing of group II introns"/>
    <property type="evidence" value="ECO:0007669"/>
    <property type="project" value="TreeGrafter"/>
</dbReference>
<gene>
    <name evidence="2" type="ORF">EZS27_042440</name>
</gene>
<organism evidence="2">
    <name type="scientific">termite gut metagenome</name>
    <dbReference type="NCBI Taxonomy" id="433724"/>
    <lineage>
        <taxon>unclassified sequences</taxon>
        <taxon>metagenomes</taxon>
        <taxon>organismal metagenomes</taxon>
    </lineage>
</organism>
<dbReference type="AlphaFoldDB" id="A0A5J4P8Z6"/>
<dbReference type="PANTHER" id="PTHR33642:SF4">
    <property type="entry name" value="COX1_OXI3 INTRON 1 PROTEIN-RELATED"/>
    <property type="match status" value="1"/>
</dbReference>
<comment type="caution">
    <text evidence="2">The sequence shown here is derived from an EMBL/GenBank/DDBJ whole genome shotgun (WGS) entry which is preliminary data.</text>
</comment>
<dbReference type="EMBL" id="SNRY01010326">
    <property type="protein sequence ID" value="KAA6305906.1"/>
    <property type="molecule type" value="Genomic_DNA"/>
</dbReference>
<dbReference type="GO" id="GO:0090615">
    <property type="term" value="P:mitochondrial mRNA processing"/>
    <property type="evidence" value="ECO:0007669"/>
    <property type="project" value="TreeGrafter"/>
</dbReference>
<accession>A0A5J4P8Z6</accession>
<reference evidence="2" key="1">
    <citation type="submission" date="2019-03" db="EMBL/GenBank/DDBJ databases">
        <title>Single cell metagenomics reveals metabolic interactions within the superorganism composed of flagellate Streblomastix strix and complex community of Bacteroidetes bacteria on its surface.</title>
        <authorList>
            <person name="Treitli S.C."/>
            <person name="Kolisko M."/>
            <person name="Husnik F."/>
            <person name="Keeling P."/>
            <person name="Hampl V."/>
        </authorList>
    </citation>
    <scope>NUCLEOTIDE SEQUENCE</scope>
    <source>
        <strain evidence="2">STM</strain>
    </source>
</reference>
<feature type="domain" description="Reverse transcriptase" evidence="1">
    <location>
        <begin position="1"/>
        <end position="115"/>
    </location>
</feature>
<name>A0A5J4P8Z6_9ZZZZ</name>
<evidence type="ECO:0000259" key="1">
    <source>
        <dbReference type="PROSITE" id="PS50878"/>
    </source>
</evidence>
<protein>
    <recommendedName>
        <fullName evidence="1">Reverse transcriptase domain-containing protein</fullName>
    </recommendedName>
</protein>
<dbReference type="SUPFAM" id="SSF56672">
    <property type="entry name" value="DNA/RNA polymerases"/>
    <property type="match status" value="1"/>
</dbReference>
<evidence type="ECO:0000313" key="2">
    <source>
        <dbReference type="EMBL" id="KAA6305906.1"/>
    </source>
</evidence>
<sequence length="154" mass="18459">ESKKIGKRKYKLVKKLEAEKDVVKRKELSMAIKETVKQRVRIPSNNEMDENYRRLKYVRYADDWLVGVIGNKEDCKRIKEDFKDYLNTELKLKLSDEKTLITNSRERAKFLGYEVRVRRSDQTKRNKFGIPRRSFNGRVIPTRYQIAALIRDYP</sequence>
<dbReference type="GO" id="GO:0005739">
    <property type="term" value="C:mitochondrion"/>
    <property type="evidence" value="ECO:0007669"/>
    <property type="project" value="TreeGrafter"/>
</dbReference>
<dbReference type="Pfam" id="PF00078">
    <property type="entry name" value="RVT_1"/>
    <property type="match status" value="1"/>
</dbReference>
<dbReference type="PROSITE" id="PS50878">
    <property type="entry name" value="RT_POL"/>
    <property type="match status" value="1"/>
</dbReference>
<dbReference type="PANTHER" id="PTHR33642">
    <property type="entry name" value="COX1/OXI3 INTRON 1 PROTEIN-RELATED"/>
    <property type="match status" value="1"/>
</dbReference>